<gene>
    <name evidence="1" type="ORF">GCM10011499_39420</name>
</gene>
<dbReference type="EMBL" id="BMKB01000014">
    <property type="protein sequence ID" value="GGA65088.1"/>
    <property type="molecule type" value="Genomic_DNA"/>
</dbReference>
<accession>A0A916RSA4</accession>
<evidence type="ECO:0000313" key="2">
    <source>
        <dbReference type="Proteomes" id="UP000596977"/>
    </source>
</evidence>
<reference evidence="1 2" key="1">
    <citation type="journal article" date="2014" name="Int. J. Syst. Evol. Microbiol.">
        <title>Complete genome sequence of Corynebacterium casei LMG S-19264T (=DSM 44701T), isolated from a smear-ripened cheese.</title>
        <authorList>
            <consortium name="US DOE Joint Genome Institute (JGI-PGF)"/>
            <person name="Walter F."/>
            <person name="Albersmeier A."/>
            <person name="Kalinowski J."/>
            <person name="Ruckert C."/>
        </authorList>
    </citation>
    <scope>NUCLEOTIDE SEQUENCE [LARGE SCALE GENOMIC DNA]</scope>
    <source>
        <strain evidence="1 2">CGMCC 1.15896</strain>
    </source>
</reference>
<name>A0A916RSA4_9HYPH</name>
<proteinExistence type="predicted"/>
<protein>
    <submittedName>
        <fullName evidence="1">Uncharacterized protein</fullName>
    </submittedName>
</protein>
<sequence length="72" mass="8307">MPKPHMGYIPRTLPFGWIDPASVHDHWCFMDVFKVVVLAGANCALRLNDCLGTPFACLYERVHRGSMKWRMD</sequence>
<comment type="caution">
    <text evidence="1">The sequence shown here is derived from an EMBL/GenBank/DDBJ whole genome shotgun (WGS) entry which is preliminary data.</text>
</comment>
<dbReference type="AlphaFoldDB" id="A0A916RSA4"/>
<evidence type="ECO:0000313" key="1">
    <source>
        <dbReference type="EMBL" id="GGA65088.1"/>
    </source>
</evidence>
<dbReference type="Proteomes" id="UP000596977">
    <property type="component" value="Unassembled WGS sequence"/>
</dbReference>
<keyword evidence="2" id="KW-1185">Reference proteome</keyword>
<organism evidence="1 2">
    <name type="scientific">Pelagibacterium lentulum</name>
    <dbReference type="NCBI Taxonomy" id="2029865"/>
    <lineage>
        <taxon>Bacteria</taxon>
        <taxon>Pseudomonadati</taxon>
        <taxon>Pseudomonadota</taxon>
        <taxon>Alphaproteobacteria</taxon>
        <taxon>Hyphomicrobiales</taxon>
        <taxon>Devosiaceae</taxon>
        <taxon>Pelagibacterium</taxon>
    </lineage>
</organism>